<accession>W9RVV2</accession>
<gene>
    <name evidence="1" type="ORF">L484_014271</name>
</gene>
<proteinExistence type="predicted"/>
<name>W9RVV2_9ROSA</name>
<keyword evidence="2" id="KW-1185">Reference proteome</keyword>
<evidence type="ECO:0000313" key="1">
    <source>
        <dbReference type="EMBL" id="EXB98285.1"/>
    </source>
</evidence>
<dbReference type="Gene3D" id="1.20.5.190">
    <property type="match status" value="1"/>
</dbReference>
<organism evidence="1 2">
    <name type="scientific">Morus notabilis</name>
    <dbReference type="NCBI Taxonomy" id="981085"/>
    <lineage>
        <taxon>Eukaryota</taxon>
        <taxon>Viridiplantae</taxon>
        <taxon>Streptophyta</taxon>
        <taxon>Embryophyta</taxon>
        <taxon>Tracheophyta</taxon>
        <taxon>Spermatophyta</taxon>
        <taxon>Magnoliopsida</taxon>
        <taxon>eudicotyledons</taxon>
        <taxon>Gunneridae</taxon>
        <taxon>Pentapetalae</taxon>
        <taxon>rosids</taxon>
        <taxon>fabids</taxon>
        <taxon>Rosales</taxon>
        <taxon>Moraceae</taxon>
        <taxon>Moreae</taxon>
        <taxon>Morus</taxon>
    </lineage>
</organism>
<dbReference type="EMBL" id="KE345285">
    <property type="protein sequence ID" value="EXB98285.1"/>
    <property type="molecule type" value="Genomic_DNA"/>
</dbReference>
<dbReference type="Proteomes" id="UP000030645">
    <property type="component" value="Unassembled WGS sequence"/>
</dbReference>
<sequence length="78" mass="8792">MVARRAEKNMDGRMEFVENDVGELKSDVRELRSDVGELKGVVGQLSEDVGTVREYMKELMLVTESNSDVEAWGEADRV</sequence>
<reference evidence="2" key="1">
    <citation type="submission" date="2013-01" db="EMBL/GenBank/DDBJ databases">
        <title>Draft Genome Sequence of a Mulberry Tree, Morus notabilis C.K. Schneid.</title>
        <authorList>
            <person name="He N."/>
            <person name="Zhao S."/>
        </authorList>
    </citation>
    <scope>NUCLEOTIDE SEQUENCE</scope>
</reference>
<evidence type="ECO:0000313" key="2">
    <source>
        <dbReference type="Proteomes" id="UP000030645"/>
    </source>
</evidence>
<protein>
    <submittedName>
        <fullName evidence="1">Uncharacterized protein</fullName>
    </submittedName>
</protein>
<dbReference type="AlphaFoldDB" id="W9RVV2"/>